<dbReference type="STRING" id="3988.B9SFT5"/>
<accession>B9SFT5</accession>
<evidence type="ECO:0000256" key="1">
    <source>
        <dbReference type="ARBA" id="ARBA00022737"/>
    </source>
</evidence>
<dbReference type="PANTHER" id="PTHR19338:SF73">
    <property type="entry name" value="DISEASE RESISTANCE PROTEIN RGA2-LIKE"/>
    <property type="match status" value="1"/>
</dbReference>
<evidence type="ECO:0000313" key="5">
    <source>
        <dbReference type="EMBL" id="EEF37478.1"/>
    </source>
</evidence>
<gene>
    <name evidence="5" type="ORF">RCOM_0723020</name>
</gene>
<dbReference type="Gene3D" id="1.20.5.4130">
    <property type="match status" value="1"/>
</dbReference>
<dbReference type="InterPro" id="IPR041118">
    <property type="entry name" value="Rx_N"/>
</dbReference>
<protein>
    <recommendedName>
        <fullName evidence="4">Disease resistance N-terminal domain-containing protein</fullName>
    </recommendedName>
</protein>
<dbReference type="eggNOG" id="ENOG502S6ZQ">
    <property type="taxonomic scope" value="Eukaryota"/>
</dbReference>
<dbReference type="PANTHER" id="PTHR19338">
    <property type="entry name" value="TRANSLOCASE OF INNER MITOCHONDRIAL MEMBRANE 13 HOMOLOG"/>
    <property type="match status" value="1"/>
</dbReference>
<sequence length="170" mass="19365">MAEFLLGFALEEMLRRVSSLAVEGVILAWGCKRELKRLNELLTLIQAVLRDAEDRQERERHISVWLEKLKDVVFDAEDMVDEFEYEILRQRVEIGSQFKGKKDAVVFGLTRVTSVDRNNLFGFNRETDSFLDKFKVVGREDEVSKIVSLLISLSSSQVVSVVPIVGMAGL</sequence>
<name>B9SFT5_RICCO</name>
<keyword evidence="2" id="KW-0547">Nucleotide-binding</keyword>
<dbReference type="InParanoid" id="B9SFT5"/>
<dbReference type="GO" id="GO:0006952">
    <property type="term" value="P:defense response"/>
    <property type="evidence" value="ECO:0007669"/>
    <property type="project" value="UniProtKB-KW"/>
</dbReference>
<dbReference type="AlphaFoldDB" id="B9SFT5"/>
<dbReference type="EMBL" id="EQ973947">
    <property type="protein sequence ID" value="EEF37478.1"/>
    <property type="molecule type" value="Genomic_DNA"/>
</dbReference>
<proteinExistence type="predicted"/>
<dbReference type="Proteomes" id="UP000008311">
    <property type="component" value="Unassembled WGS sequence"/>
</dbReference>
<evidence type="ECO:0000313" key="6">
    <source>
        <dbReference type="Proteomes" id="UP000008311"/>
    </source>
</evidence>
<dbReference type="Pfam" id="PF18052">
    <property type="entry name" value="Rx_N"/>
    <property type="match status" value="1"/>
</dbReference>
<evidence type="ECO:0000256" key="3">
    <source>
        <dbReference type="ARBA" id="ARBA00022821"/>
    </source>
</evidence>
<feature type="domain" description="Disease resistance N-terminal" evidence="4">
    <location>
        <begin position="10"/>
        <end position="97"/>
    </location>
</feature>
<evidence type="ECO:0000259" key="4">
    <source>
        <dbReference type="Pfam" id="PF18052"/>
    </source>
</evidence>
<keyword evidence="6" id="KW-1185">Reference proteome</keyword>
<organism evidence="5 6">
    <name type="scientific">Ricinus communis</name>
    <name type="common">Castor bean</name>
    <dbReference type="NCBI Taxonomy" id="3988"/>
    <lineage>
        <taxon>Eukaryota</taxon>
        <taxon>Viridiplantae</taxon>
        <taxon>Streptophyta</taxon>
        <taxon>Embryophyta</taxon>
        <taxon>Tracheophyta</taxon>
        <taxon>Spermatophyta</taxon>
        <taxon>Magnoliopsida</taxon>
        <taxon>eudicotyledons</taxon>
        <taxon>Gunneridae</taxon>
        <taxon>Pentapetalae</taxon>
        <taxon>rosids</taxon>
        <taxon>fabids</taxon>
        <taxon>Malpighiales</taxon>
        <taxon>Euphorbiaceae</taxon>
        <taxon>Acalyphoideae</taxon>
        <taxon>Acalypheae</taxon>
        <taxon>Ricinus</taxon>
    </lineage>
</organism>
<reference evidence="6" key="1">
    <citation type="journal article" date="2010" name="Nat. Biotechnol.">
        <title>Draft genome sequence of the oilseed species Ricinus communis.</title>
        <authorList>
            <person name="Chan A.P."/>
            <person name="Crabtree J."/>
            <person name="Zhao Q."/>
            <person name="Lorenzi H."/>
            <person name="Orvis J."/>
            <person name="Puiu D."/>
            <person name="Melake-Berhan A."/>
            <person name="Jones K.M."/>
            <person name="Redman J."/>
            <person name="Chen G."/>
            <person name="Cahoon E.B."/>
            <person name="Gedil M."/>
            <person name="Stanke M."/>
            <person name="Haas B.J."/>
            <person name="Wortman J.R."/>
            <person name="Fraser-Liggett C.M."/>
            <person name="Ravel J."/>
            <person name="Rabinowicz P.D."/>
        </authorList>
    </citation>
    <scope>NUCLEOTIDE SEQUENCE [LARGE SCALE GENOMIC DNA]</scope>
    <source>
        <strain evidence="6">cv. Hale</strain>
    </source>
</reference>
<keyword evidence="3" id="KW-0611">Plant defense</keyword>
<evidence type="ECO:0000256" key="2">
    <source>
        <dbReference type="ARBA" id="ARBA00022741"/>
    </source>
</evidence>
<dbReference type="GO" id="GO:0000166">
    <property type="term" value="F:nucleotide binding"/>
    <property type="evidence" value="ECO:0007669"/>
    <property type="project" value="UniProtKB-KW"/>
</dbReference>
<keyword evidence="1" id="KW-0677">Repeat</keyword>